<reference evidence="2" key="3">
    <citation type="submission" date="2021-11" db="EMBL/GenBank/DDBJ databases">
        <authorList>
            <person name="Denance N."/>
            <person name="Briand M."/>
            <person name="Dupas E."/>
            <person name="Durand K."/>
            <person name="Legendre B."/>
            <person name="Cunty A."/>
            <person name="Donnadieu C."/>
            <person name="Lopez Roques C."/>
            <person name="Cesbron S."/>
            <person name="Jacques M.A."/>
        </authorList>
    </citation>
    <scope>NUCLEOTIDE SEQUENCE</scope>
    <source>
        <strain evidence="2">CFBP8070</strain>
    </source>
</reference>
<evidence type="ECO:0000313" key="2">
    <source>
        <dbReference type="EMBL" id="MDC6409064.1"/>
    </source>
</evidence>
<name>A0A9Q4MJM0_XYLFS</name>
<protein>
    <submittedName>
        <fullName evidence="3">Conjugal transfer protein</fullName>
    </submittedName>
</protein>
<dbReference type="EMBL" id="VDCJ01000348">
    <property type="protein sequence ID" value="MRU24134.1"/>
    <property type="molecule type" value="Genomic_DNA"/>
</dbReference>
<proteinExistence type="predicted"/>
<reference evidence="2" key="4">
    <citation type="journal article" date="2023" name="Commun. Biol.">
        <title>Suspicions of two bridgehead invasions of Xylella fastidiosa subsp. multiplex in France.</title>
        <authorList>
            <person name="Dupas E."/>
            <person name="Durand K."/>
            <person name="Rieux A."/>
            <person name="Briand M."/>
            <person name="Pruvost O."/>
            <person name="Cunty A."/>
            <person name="Denance N."/>
            <person name="Donnadieu C."/>
            <person name="Legendre B."/>
            <person name="Lopez-Roques C."/>
            <person name="Cesbron S."/>
            <person name="Ravigne V."/>
            <person name="Jacques M.A."/>
        </authorList>
    </citation>
    <scope>NUCLEOTIDE SEQUENCE</scope>
    <source>
        <strain evidence="2">CFBP8070</strain>
    </source>
</reference>
<keyword evidence="1" id="KW-0472">Membrane</keyword>
<comment type="caution">
    <text evidence="3">The sequence shown here is derived from an EMBL/GenBank/DDBJ whole genome shotgun (WGS) entry which is preliminary data.</text>
</comment>
<evidence type="ECO:0000256" key="1">
    <source>
        <dbReference type="SAM" id="Phobius"/>
    </source>
</evidence>
<reference evidence="3" key="2">
    <citation type="journal article" date="2020" name="Appl. Environ. Microbiol.">
        <title>Multiple intercontinental introductions associated with the emergence of a plant pathogen in Europe.</title>
        <authorList>
            <person name="Landa B.B."/>
            <person name="Castillo A.I."/>
            <person name="Giampetruzzi A."/>
            <person name="Kahn A."/>
            <person name="Roman-Ecija M."/>
            <person name="Velasco-Amo M.P."/>
            <person name="Navas-Cortes J.A."/>
            <person name="Marco-Noales E."/>
            <person name="Barbe S."/>
            <person name="Moralejo E."/>
            <person name="Coletta-Filho H.D."/>
            <person name="Saldarelli P."/>
            <person name="Saponari M."/>
            <person name="Almeida R.P.P."/>
        </authorList>
    </citation>
    <scope>NUCLEOTIDE SEQUENCE</scope>
    <source>
        <strain evidence="3">XYL1981</strain>
    </source>
</reference>
<dbReference type="AlphaFoldDB" id="A0A9Q4MJM0"/>
<dbReference type="GeneID" id="93904954"/>
<keyword evidence="1" id="KW-1133">Transmembrane helix</keyword>
<organism evidence="3 4">
    <name type="scientific">Xylella fastidiosa subsp. multiplex</name>
    <dbReference type="NCBI Taxonomy" id="644357"/>
    <lineage>
        <taxon>Bacteria</taxon>
        <taxon>Pseudomonadati</taxon>
        <taxon>Pseudomonadota</taxon>
        <taxon>Gammaproteobacteria</taxon>
        <taxon>Lysobacterales</taxon>
        <taxon>Lysobacteraceae</taxon>
        <taxon>Xylella</taxon>
    </lineage>
</organism>
<evidence type="ECO:0000313" key="4">
    <source>
        <dbReference type="Proteomes" id="UP000474061"/>
    </source>
</evidence>
<gene>
    <name evidence="3" type="ORF">FG476_08670</name>
    <name evidence="2" type="ORF">LOK82_10680</name>
</gene>
<accession>A0A9Q4MJM0</accession>
<keyword evidence="1" id="KW-0812">Transmembrane</keyword>
<reference evidence="3" key="1">
    <citation type="submission" date="2019-05" db="EMBL/GenBank/DDBJ databases">
        <authorList>
            <person name="Castillo A."/>
            <person name="Giampetruzzi A."/>
            <person name="Landa B."/>
            <person name="Saponari M."/>
            <person name="Almeida R.P.P."/>
            <person name="Moralejo E."/>
            <person name="Marco-Noales E."/>
            <person name="Velasco-Amo M.P."/>
            <person name="Roman-Ecija M."/>
            <person name="Navarro I."/>
            <person name="Monterde A."/>
            <person name="Barbe S."/>
        </authorList>
    </citation>
    <scope>NUCLEOTIDE SEQUENCE</scope>
    <source>
        <strain evidence="3">XYL1981</strain>
    </source>
</reference>
<evidence type="ECO:0000313" key="3">
    <source>
        <dbReference type="EMBL" id="MRU24134.1"/>
    </source>
</evidence>
<dbReference type="RefSeq" id="WP_004084970.1">
    <property type="nucleotide sequence ID" value="NZ_CP047134.1"/>
</dbReference>
<sequence length="48" mass="5578">MLSYASWLFGSLVLLSMVWTYGMMASRKDDIQKFLTETIRFSAVMGFF</sequence>
<dbReference type="EMBL" id="JAJKGN010000002">
    <property type="protein sequence ID" value="MDC6409064.1"/>
    <property type="molecule type" value="Genomic_DNA"/>
</dbReference>
<dbReference type="Proteomes" id="UP001220702">
    <property type="component" value="Unassembled WGS sequence"/>
</dbReference>
<dbReference type="Proteomes" id="UP000474061">
    <property type="component" value="Unassembled WGS sequence"/>
</dbReference>
<feature type="transmembrane region" description="Helical" evidence="1">
    <location>
        <begin position="6"/>
        <end position="24"/>
    </location>
</feature>